<name>A0A0E9V4W3_ANGAN</name>
<dbReference type="EMBL" id="GBXM01040357">
    <property type="protein sequence ID" value="JAH68220.1"/>
    <property type="molecule type" value="Transcribed_RNA"/>
</dbReference>
<protein>
    <submittedName>
        <fullName evidence="1">Uncharacterized protein</fullName>
    </submittedName>
</protein>
<dbReference type="EMBL" id="GBXM01030001">
    <property type="protein sequence ID" value="JAH78576.1"/>
    <property type="molecule type" value="Transcribed_RNA"/>
</dbReference>
<accession>A0A0E9V4W3</accession>
<organism evidence="1">
    <name type="scientific">Anguilla anguilla</name>
    <name type="common">European freshwater eel</name>
    <name type="synonym">Muraena anguilla</name>
    <dbReference type="NCBI Taxonomy" id="7936"/>
    <lineage>
        <taxon>Eukaryota</taxon>
        <taxon>Metazoa</taxon>
        <taxon>Chordata</taxon>
        <taxon>Craniata</taxon>
        <taxon>Vertebrata</taxon>
        <taxon>Euteleostomi</taxon>
        <taxon>Actinopterygii</taxon>
        <taxon>Neopterygii</taxon>
        <taxon>Teleostei</taxon>
        <taxon>Anguilliformes</taxon>
        <taxon>Anguillidae</taxon>
        <taxon>Anguilla</taxon>
    </lineage>
</organism>
<dbReference type="EMBL" id="GBXM01028161">
    <property type="protein sequence ID" value="JAH80416.1"/>
    <property type="molecule type" value="Transcribed_RNA"/>
</dbReference>
<dbReference type="EMBL" id="GBXM01029424">
    <property type="protein sequence ID" value="JAH79153.1"/>
    <property type="molecule type" value="Transcribed_RNA"/>
</dbReference>
<dbReference type="EMBL" id="GBXM01036319">
    <property type="protein sequence ID" value="JAH72258.1"/>
    <property type="molecule type" value="Transcribed_RNA"/>
</dbReference>
<dbReference type="AlphaFoldDB" id="A0A0E9V4W3"/>
<reference evidence="1" key="2">
    <citation type="journal article" date="2015" name="Fish Shellfish Immunol.">
        <title>Early steps in the European eel (Anguilla anguilla)-Vibrio vulnificus interaction in the gills: Role of the RtxA13 toxin.</title>
        <authorList>
            <person name="Callol A."/>
            <person name="Pajuelo D."/>
            <person name="Ebbesson L."/>
            <person name="Teles M."/>
            <person name="MacKenzie S."/>
            <person name="Amaro C."/>
        </authorList>
    </citation>
    <scope>NUCLEOTIDE SEQUENCE</scope>
</reference>
<proteinExistence type="predicted"/>
<evidence type="ECO:0000313" key="1">
    <source>
        <dbReference type="EMBL" id="JAH72258.1"/>
    </source>
</evidence>
<dbReference type="EMBL" id="GBXM01041245">
    <property type="protein sequence ID" value="JAH67332.1"/>
    <property type="molecule type" value="Transcribed_RNA"/>
</dbReference>
<reference evidence="1" key="1">
    <citation type="submission" date="2014-11" db="EMBL/GenBank/DDBJ databases">
        <authorList>
            <person name="Amaro Gonzalez C."/>
        </authorList>
    </citation>
    <scope>NUCLEOTIDE SEQUENCE</scope>
</reference>
<sequence length="26" mass="2935">MVFNQDLSRIRCLNAGLKQKPAPTSF</sequence>